<dbReference type="GO" id="GO:0005886">
    <property type="term" value="C:plasma membrane"/>
    <property type="evidence" value="ECO:0007669"/>
    <property type="project" value="UniProtKB-SubCell"/>
</dbReference>
<organism evidence="9 10">
    <name type="scientific">Blautia liquoris</name>
    <dbReference type="NCBI Taxonomy" id="2779518"/>
    <lineage>
        <taxon>Bacteria</taxon>
        <taxon>Bacillati</taxon>
        <taxon>Bacillota</taxon>
        <taxon>Clostridia</taxon>
        <taxon>Lachnospirales</taxon>
        <taxon>Lachnospiraceae</taxon>
        <taxon>Blautia</taxon>
    </lineage>
</organism>
<dbReference type="PANTHER" id="PTHR43227:SF11">
    <property type="entry name" value="BLL4140 PROTEIN"/>
    <property type="match status" value="1"/>
</dbReference>
<dbReference type="InterPro" id="IPR000515">
    <property type="entry name" value="MetI-like"/>
</dbReference>
<evidence type="ECO:0000256" key="6">
    <source>
        <dbReference type="ARBA" id="ARBA00023136"/>
    </source>
</evidence>
<feature type="transmembrane region" description="Helical" evidence="7">
    <location>
        <begin position="227"/>
        <end position="248"/>
    </location>
</feature>
<reference evidence="9 10" key="1">
    <citation type="submission" date="2020-10" db="EMBL/GenBank/DDBJ databases">
        <title>Blautia liquoris sp.nov., isolated from the mud in a fermentation cellar used for the production of Chinese strong-flavoured liquor.</title>
        <authorList>
            <person name="Lu L."/>
        </authorList>
    </citation>
    <scope>NUCLEOTIDE SEQUENCE [LARGE SCALE GENOMIC DNA]</scope>
    <source>
        <strain evidence="9 10">LZLJ-3</strain>
    </source>
</reference>
<keyword evidence="4 7" id="KW-0812">Transmembrane</keyword>
<dbReference type="Gene3D" id="1.10.3720.10">
    <property type="entry name" value="MetI-like"/>
    <property type="match status" value="1"/>
</dbReference>
<sequence length="319" mass="36338">MRREKRNSMADTTVRSRDNFWKLIWKQRSLVLMALLPVLAVIIFKYVPMYGILIAFKNYKSARGIRGSDWLQPLFKNFITFFKNVNSMQILWNTLKVGSLTLLFTFPAPIIFAILLNELKGNFYKKSVQTISYIPHFISVVVICSMLNGFGSVNGLFNDVRELFGMARVDMNNGSKYFLLMYIGSAVWQGIGWGSIIYLSALSNVDTTLYDVANIDGANRWQKIKNIVWPTIMPTTTVLLIMNVGNVLNSDYTKILLMQNSTNRSELEVIGTFVYQKGIVEGKFSYSTAVNLFVSIICFVLVFGANTITRRINPDNSLW</sequence>
<comment type="similarity">
    <text evidence="7">Belongs to the binding-protein-dependent transport system permease family.</text>
</comment>
<dbReference type="Proteomes" id="UP000593601">
    <property type="component" value="Chromosome"/>
</dbReference>
<feature type="transmembrane region" description="Helical" evidence="7">
    <location>
        <begin position="30"/>
        <end position="56"/>
    </location>
</feature>
<dbReference type="PANTHER" id="PTHR43227">
    <property type="entry name" value="BLL4140 PROTEIN"/>
    <property type="match status" value="1"/>
</dbReference>
<keyword evidence="6 7" id="KW-0472">Membrane</keyword>
<dbReference type="PROSITE" id="PS50928">
    <property type="entry name" value="ABC_TM1"/>
    <property type="match status" value="1"/>
</dbReference>
<evidence type="ECO:0000256" key="5">
    <source>
        <dbReference type="ARBA" id="ARBA00022989"/>
    </source>
</evidence>
<dbReference type="Pfam" id="PF00528">
    <property type="entry name" value="BPD_transp_1"/>
    <property type="match status" value="1"/>
</dbReference>
<dbReference type="EMBL" id="CP063304">
    <property type="protein sequence ID" value="QOV18632.1"/>
    <property type="molecule type" value="Genomic_DNA"/>
</dbReference>
<dbReference type="AlphaFoldDB" id="A0A7M2RGY8"/>
<evidence type="ECO:0000256" key="3">
    <source>
        <dbReference type="ARBA" id="ARBA00022475"/>
    </source>
</evidence>
<keyword evidence="3" id="KW-1003">Cell membrane</keyword>
<keyword evidence="10" id="KW-1185">Reference proteome</keyword>
<dbReference type="GO" id="GO:0055085">
    <property type="term" value="P:transmembrane transport"/>
    <property type="evidence" value="ECO:0007669"/>
    <property type="project" value="InterPro"/>
</dbReference>
<dbReference type="RefSeq" id="WP_193734994.1">
    <property type="nucleotide sequence ID" value="NZ_CP063304.1"/>
</dbReference>
<protein>
    <submittedName>
        <fullName evidence="9">Sugar ABC transporter permease</fullName>
    </submittedName>
</protein>
<dbReference type="CDD" id="cd06261">
    <property type="entry name" value="TM_PBP2"/>
    <property type="match status" value="1"/>
</dbReference>
<feature type="transmembrane region" description="Helical" evidence="7">
    <location>
        <begin position="177"/>
        <end position="199"/>
    </location>
</feature>
<evidence type="ECO:0000256" key="2">
    <source>
        <dbReference type="ARBA" id="ARBA00022448"/>
    </source>
</evidence>
<proteinExistence type="inferred from homology"/>
<name>A0A7M2RGY8_9FIRM</name>
<feature type="domain" description="ABC transmembrane type-1" evidence="8">
    <location>
        <begin position="91"/>
        <end position="305"/>
    </location>
</feature>
<evidence type="ECO:0000313" key="9">
    <source>
        <dbReference type="EMBL" id="QOV18632.1"/>
    </source>
</evidence>
<evidence type="ECO:0000256" key="4">
    <source>
        <dbReference type="ARBA" id="ARBA00022692"/>
    </source>
</evidence>
<evidence type="ECO:0000256" key="1">
    <source>
        <dbReference type="ARBA" id="ARBA00004651"/>
    </source>
</evidence>
<dbReference type="InterPro" id="IPR050809">
    <property type="entry name" value="UgpAE/MalFG_permease"/>
</dbReference>
<evidence type="ECO:0000313" key="10">
    <source>
        <dbReference type="Proteomes" id="UP000593601"/>
    </source>
</evidence>
<keyword evidence="2 7" id="KW-0813">Transport</keyword>
<evidence type="ECO:0000259" key="8">
    <source>
        <dbReference type="PROSITE" id="PS50928"/>
    </source>
</evidence>
<evidence type="ECO:0000256" key="7">
    <source>
        <dbReference type="RuleBase" id="RU363032"/>
    </source>
</evidence>
<dbReference type="InterPro" id="IPR035906">
    <property type="entry name" value="MetI-like_sf"/>
</dbReference>
<keyword evidence="5 7" id="KW-1133">Transmembrane helix</keyword>
<dbReference type="KEGG" id="bliq:INP51_11535"/>
<feature type="transmembrane region" description="Helical" evidence="7">
    <location>
        <begin position="284"/>
        <end position="303"/>
    </location>
</feature>
<dbReference type="SUPFAM" id="SSF161098">
    <property type="entry name" value="MetI-like"/>
    <property type="match status" value="1"/>
</dbReference>
<gene>
    <name evidence="9" type="ORF">INP51_11535</name>
</gene>
<feature type="transmembrane region" description="Helical" evidence="7">
    <location>
        <begin position="97"/>
        <end position="116"/>
    </location>
</feature>
<feature type="transmembrane region" description="Helical" evidence="7">
    <location>
        <begin position="137"/>
        <end position="157"/>
    </location>
</feature>
<accession>A0A7M2RGY8</accession>
<comment type="subcellular location">
    <subcellularLocation>
        <location evidence="1 7">Cell membrane</location>
        <topology evidence="1 7">Multi-pass membrane protein</topology>
    </subcellularLocation>
</comment>